<dbReference type="OrthoDB" id="3010234at2"/>
<accession>A0A1G5R7L3</accession>
<keyword evidence="2" id="KW-1185">Reference proteome</keyword>
<reference evidence="1 2" key="1">
    <citation type="submission" date="2016-10" db="EMBL/GenBank/DDBJ databases">
        <authorList>
            <person name="de Groot N.N."/>
        </authorList>
    </citation>
    <scope>NUCLEOTIDE SEQUENCE [LARGE SCALE GENOMIC DNA]</scope>
    <source>
        <strain evidence="1 2">U95</strain>
    </source>
</reference>
<proteinExistence type="predicted"/>
<dbReference type="AlphaFoldDB" id="A0A1G5R7L3"/>
<sequence length="346" mass="40659">MIDRARLVQPRLSWPARYLLRLKRKYLLWRARKAAKQLTVLKDCTAAINASSLLCFATMRNERQRLPYYLEHYRRLGITQFLIVDNDSDDGTREYLLDQPDVSLWTTDAPYRSSRFGVDWLTGLQHRYGRGIWCLTADADEILIYPEWQGRDLHALTAWLDEQGQRAFGAMMLDMYPKGSLGGQPQANAITPFDTLRWFDADTYTWDYKKRYGQISIRGGPRKRVFFQDEPDHAPHLHKTPLVRWARGDVYVSSTHTLLPRYLNAVFDARLECPTGVLLHTKFLDEIIAKSEEEKVRRQHFTYVERYERYYDEIIAAPDLWCDASQRYANAQQLEQLGLMRRGAWP</sequence>
<dbReference type="InterPro" id="IPR029044">
    <property type="entry name" value="Nucleotide-diphossugar_trans"/>
</dbReference>
<keyword evidence="1" id="KW-0808">Transferase</keyword>
<name>A0A1G5R7L3_9RHOB</name>
<dbReference type="SUPFAM" id="SSF53448">
    <property type="entry name" value="Nucleotide-diphospho-sugar transferases"/>
    <property type="match status" value="1"/>
</dbReference>
<dbReference type="EMBL" id="FMWG01000010">
    <property type="protein sequence ID" value="SCZ70037.1"/>
    <property type="molecule type" value="Genomic_DNA"/>
</dbReference>
<organism evidence="1 2">
    <name type="scientific">Epibacterium ulvae</name>
    <dbReference type="NCBI Taxonomy" id="1156985"/>
    <lineage>
        <taxon>Bacteria</taxon>
        <taxon>Pseudomonadati</taxon>
        <taxon>Pseudomonadota</taxon>
        <taxon>Alphaproteobacteria</taxon>
        <taxon>Rhodobacterales</taxon>
        <taxon>Roseobacteraceae</taxon>
        <taxon>Epibacterium</taxon>
    </lineage>
</organism>
<dbReference type="GO" id="GO:0016740">
    <property type="term" value="F:transferase activity"/>
    <property type="evidence" value="ECO:0007669"/>
    <property type="project" value="UniProtKB-KW"/>
</dbReference>
<dbReference type="STRING" id="1156985.SAMN04488118_11019"/>
<evidence type="ECO:0000313" key="1">
    <source>
        <dbReference type="EMBL" id="SCZ70037.1"/>
    </source>
</evidence>
<evidence type="ECO:0000313" key="2">
    <source>
        <dbReference type="Proteomes" id="UP000198767"/>
    </source>
</evidence>
<dbReference type="Proteomes" id="UP000198767">
    <property type="component" value="Unassembled WGS sequence"/>
</dbReference>
<dbReference type="Pfam" id="PF13704">
    <property type="entry name" value="Glyco_tranf_2_4"/>
    <property type="match status" value="1"/>
</dbReference>
<protein>
    <submittedName>
        <fullName evidence="1">Glycosyl transferase family 2</fullName>
    </submittedName>
</protein>
<gene>
    <name evidence="1" type="ORF">SAMN04488118_11019</name>
</gene>